<sequence>MSDATPTVENTNIEQTNIQSNSHDMKLLKVISLLMDYPSHELFADDTLDVCKDLVKNSRLISPAVRGEIADLIDSLTNLGELEAQARYDSLFERGRTLSLWLFEHVHGESRDRGQAMVDLMAQYEQAGFAIDAKELPDYIPMYLEFLAYQAVATGDEMQVRMDIADVSHILAVLGARLIDKQSEYASLFKALLQVAGQPLSLIDNELANMNKSEAVKLAEDSLEAIDSEWEEEMVDFLGAEQERCPSNQTQQHIAQTLGQQAQNNVDVPVHWVDFATTAQTSKSADIPLKNPPALSHNVQGEPL</sequence>
<proteinExistence type="predicted"/>
<name>A0AAD0EYB9_FAUOS</name>
<dbReference type="GO" id="GO:0051082">
    <property type="term" value="F:unfolded protein binding"/>
    <property type="evidence" value="ECO:0007669"/>
    <property type="project" value="InterPro"/>
</dbReference>
<dbReference type="GO" id="GO:0016530">
    <property type="term" value="F:metallochaperone activity"/>
    <property type="evidence" value="ECO:0007669"/>
    <property type="project" value="TreeGrafter"/>
</dbReference>
<keyword evidence="3" id="KW-0614">Plasmid</keyword>
<dbReference type="GO" id="GO:0042128">
    <property type="term" value="P:nitrate assimilation"/>
    <property type="evidence" value="ECO:0007669"/>
    <property type="project" value="UniProtKB-KW"/>
</dbReference>
<dbReference type="InterPro" id="IPR003765">
    <property type="entry name" value="NO3_reductase_chaperone_NarJ"/>
</dbReference>
<dbReference type="InterPro" id="IPR020945">
    <property type="entry name" value="DMSO/NO3_reduct_chaperone"/>
</dbReference>
<evidence type="ECO:0000256" key="2">
    <source>
        <dbReference type="SAM" id="MobiDB-lite"/>
    </source>
</evidence>
<organism evidence="3">
    <name type="scientific">Faucicola osloensis</name>
    <name type="common">Moraxella osloensis</name>
    <dbReference type="NCBI Taxonomy" id="34062"/>
    <lineage>
        <taxon>Bacteria</taxon>
        <taxon>Pseudomonadati</taxon>
        <taxon>Pseudomonadota</taxon>
        <taxon>Gammaproteobacteria</taxon>
        <taxon>Moraxellales</taxon>
        <taxon>Moraxellaceae</taxon>
        <taxon>Faucicola</taxon>
    </lineage>
</organism>
<keyword evidence="1" id="KW-0534">Nitrate assimilation</keyword>
<accession>A0AAD0EYB9</accession>
<protein>
    <submittedName>
        <fullName evidence="3">Nitrate reductase molybdenum cofactor assembly chaperone</fullName>
    </submittedName>
</protein>
<dbReference type="EMBL" id="CP024177">
    <property type="protein sequence ID" value="ATQ84173.1"/>
    <property type="molecule type" value="Genomic_DNA"/>
</dbReference>
<reference evidence="3" key="1">
    <citation type="submission" date="2017-10" db="EMBL/GenBank/DDBJ databases">
        <title>Complete Genome Sequence from Moraxella oslensis YHS isolated from human skin.</title>
        <authorList>
            <person name="Lee K."/>
            <person name="Lim J.Y."/>
            <person name="Hwang I."/>
        </authorList>
    </citation>
    <scope>NUCLEOTIDE SEQUENCE</scope>
    <source>
        <strain evidence="3">YHS</strain>
        <plasmid evidence="3">pYHS1</plasmid>
    </source>
</reference>
<dbReference type="SUPFAM" id="SSF89155">
    <property type="entry name" value="TorD-like"/>
    <property type="match status" value="1"/>
</dbReference>
<evidence type="ECO:0000313" key="3">
    <source>
        <dbReference type="EMBL" id="ATQ84173.1"/>
    </source>
</evidence>
<dbReference type="PANTHER" id="PTHR43680:SF2">
    <property type="entry name" value="NITRATE REDUCTASE MOLYBDENUM COFACTOR ASSEMBLY CHAPERONE NARJ"/>
    <property type="match status" value="1"/>
</dbReference>
<dbReference type="Pfam" id="PF02613">
    <property type="entry name" value="Nitrate_red_del"/>
    <property type="match status" value="1"/>
</dbReference>
<feature type="region of interest" description="Disordered" evidence="2">
    <location>
        <begin position="281"/>
        <end position="304"/>
    </location>
</feature>
<dbReference type="NCBIfam" id="TIGR00684">
    <property type="entry name" value="narJ"/>
    <property type="match status" value="1"/>
</dbReference>
<geneLocation type="plasmid" evidence="3">
    <name>pYHS1</name>
</geneLocation>
<gene>
    <name evidence="3" type="primary">narJ</name>
    <name evidence="3" type="ORF">YHS_09515</name>
</gene>
<dbReference type="InterPro" id="IPR036411">
    <property type="entry name" value="TorD-like_sf"/>
</dbReference>
<dbReference type="PANTHER" id="PTHR43680">
    <property type="entry name" value="NITRATE REDUCTASE MOLYBDENUM COFACTOR ASSEMBLY CHAPERONE"/>
    <property type="match status" value="1"/>
</dbReference>
<dbReference type="GO" id="GO:0051131">
    <property type="term" value="P:chaperone-mediated protein complex assembly"/>
    <property type="evidence" value="ECO:0007669"/>
    <property type="project" value="InterPro"/>
</dbReference>
<dbReference type="AlphaFoldDB" id="A0AAD0EYB9"/>
<evidence type="ECO:0000256" key="1">
    <source>
        <dbReference type="ARBA" id="ARBA00023063"/>
    </source>
</evidence>
<dbReference type="Gene3D" id="1.10.3480.10">
    <property type="entry name" value="TorD-like"/>
    <property type="match status" value="1"/>
</dbReference>